<evidence type="ECO:0000313" key="2">
    <source>
        <dbReference type="Proteomes" id="UP000629025"/>
    </source>
</evidence>
<reference evidence="2" key="1">
    <citation type="journal article" date="2019" name="Int. J. Syst. Evol. Microbiol.">
        <title>The Global Catalogue of Microorganisms (GCM) 10K type strain sequencing project: providing services to taxonomists for standard genome sequencing and annotation.</title>
        <authorList>
            <consortium name="The Broad Institute Genomics Platform"/>
            <consortium name="The Broad Institute Genome Sequencing Center for Infectious Disease"/>
            <person name="Wu L."/>
            <person name="Ma J."/>
        </authorList>
    </citation>
    <scope>NUCLEOTIDE SEQUENCE [LARGE SCALE GENOMIC DNA]</scope>
    <source>
        <strain evidence="2">CGMCC 1.15341</strain>
    </source>
</reference>
<organism evidence="1 2">
    <name type="scientific">Marinobacterium zhoushanense</name>
    <dbReference type="NCBI Taxonomy" id="1679163"/>
    <lineage>
        <taxon>Bacteria</taxon>
        <taxon>Pseudomonadati</taxon>
        <taxon>Pseudomonadota</taxon>
        <taxon>Gammaproteobacteria</taxon>
        <taxon>Oceanospirillales</taxon>
        <taxon>Oceanospirillaceae</taxon>
        <taxon>Marinobacterium</taxon>
    </lineage>
</organism>
<evidence type="ECO:0000313" key="1">
    <source>
        <dbReference type="EMBL" id="GGB98260.1"/>
    </source>
</evidence>
<protein>
    <submittedName>
        <fullName evidence="1">Uncharacterized protein</fullName>
    </submittedName>
</protein>
<gene>
    <name evidence="1" type="ORF">GCM10011352_25450</name>
</gene>
<dbReference type="Pfam" id="PF11150">
    <property type="entry name" value="DUF2927"/>
    <property type="match status" value="1"/>
</dbReference>
<name>A0ABQ1KGB2_9GAMM</name>
<proteinExistence type="predicted"/>
<dbReference type="EMBL" id="BMIJ01000005">
    <property type="protein sequence ID" value="GGB98260.1"/>
    <property type="molecule type" value="Genomic_DNA"/>
</dbReference>
<accession>A0ABQ1KGB2</accession>
<comment type="caution">
    <text evidence="1">The sequence shown here is derived from an EMBL/GenBank/DDBJ whole genome shotgun (WGS) entry which is preliminary data.</text>
</comment>
<dbReference type="InterPro" id="IPR021323">
    <property type="entry name" value="DUF2927"/>
</dbReference>
<keyword evidence="2" id="KW-1185">Reference proteome</keyword>
<sequence>MAAERWQQPDYILDSLVEVGLRAEHGPDPLILRKWRQPLRVYIEHRVAERSLHEQLVDAHLTQLAQITGHSIQRVGSRADANVELLLLRQQDLLSAWQSRTEGERIPEGTLCLAKIWARGGEIRRALVAIPVDQASQHGKLVSCIVEELTQILGLPNDSEKVFPSVFNDRSTDQLLSGLDLVLLKLLYDARLQPGMGPEQVRQIGMRVIRELAADGVIADAARQVREGELYRMLGYGG</sequence>
<dbReference type="Proteomes" id="UP000629025">
    <property type="component" value="Unassembled WGS sequence"/>
</dbReference>
<dbReference type="RefSeq" id="WP_188748894.1">
    <property type="nucleotide sequence ID" value="NZ_BMIJ01000005.1"/>
</dbReference>